<proteinExistence type="predicted"/>
<accession>A0A2C5XWU4</accession>
<gene>
    <name evidence="1" type="ORF">CDD81_2432</name>
</gene>
<evidence type="ECO:0000313" key="1">
    <source>
        <dbReference type="EMBL" id="PHH59853.1"/>
    </source>
</evidence>
<keyword evidence="2" id="KW-1185">Reference proteome</keyword>
<dbReference type="EMBL" id="NJET01000177">
    <property type="protein sequence ID" value="PHH59853.1"/>
    <property type="molecule type" value="Genomic_DNA"/>
</dbReference>
<reference evidence="1 2" key="1">
    <citation type="submission" date="2017-06" db="EMBL/GenBank/DDBJ databases">
        <title>Ant-infecting Ophiocordyceps genomes reveal a high diversity of potential behavioral manipulation genes and a possible major role for enterotoxins.</title>
        <authorList>
            <person name="De Bekker C."/>
            <person name="Evans H.C."/>
            <person name="Brachmann A."/>
            <person name="Hughes D.P."/>
        </authorList>
    </citation>
    <scope>NUCLEOTIDE SEQUENCE [LARGE SCALE GENOMIC DNA]</scope>
    <source>
        <strain evidence="1 2">Map64</strain>
    </source>
</reference>
<organism evidence="1 2">
    <name type="scientific">Ophiocordyceps australis</name>
    <dbReference type="NCBI Taxonomy" id="1399860"/>
    <lineage>
        <taxon>Eukaryota</taxon>
        <taxon>Fungi</taxon>
        <taxon>Dikarya</taxon>
        <taxon>Ascomycota</taxon>
        <taxon>Pezizomycotina</taxon>
        <taxon>Sordariomycetes</taxon>
        <taxon>Hypocreomycetidae</taxon>
        <taxon>Hypocreales</taxon>
        <taxon>Ophiocordycipitaceae</taxon>
        <taxon>Ophiocordyceps</taxon>
    </lineage>
</organism>
<protein>
    <submittedName>
        <fullName evidence="1">Uncharacterized protein</fullName>
    </submittedName>
</protein>
<name>A0A2C5XWU4_9HYPO</name>
<dbReference type="Proteomes" id="UP000226192">
    <property type="component" value="Unassembled WGS sequence"/>
</dbReference>
<dbReference type="AlphaFoldDB" id="A0A2C5XWU4"/>
<comment type="caution">
    <text evidence="1">The sequence shown here is derived from an EMBL/GenBank/DDBJ whole genome shotgun (WGS) entry which is preliminary data.</text>
</comment>
<evidence type="ECO:0000313" key="2">
    <source>
        <dbReference type="Proteomes" id="UP000226192"/>
    </source>
</evidence>
<sequence length="133" mass="14167">MCGPRDAQDQLKGKRAACRGCCPPNSTRGSESRLQQEGFTGKQVFSAHSCTAAQPISSRRSDFLVIHFAGPVSVLVDSFPARLQCSRSSVLHYSALPSTLPKSAACTTRATALKRPDTAVSRISAPITTPNFS</sequence>